<sequence length="70" mass="7464">MSHAPVTLRSSSAIPHSPSLNSGHLASSNDTITTVIHGNTKSPLENGASPTTFSAHRMWADVKPRCTLRQ</sequence>
<feature type="region of interest" description="Disordered" evidence="1">
    <location>
        <begin position="1"/>
        <end position="51"/>
    </location>
</feature>
<gene>
    <name evidence="2" type="ORF">RHS04_07173</name>
</gene>
<evidence type="ECO:0000313" key="2">
    <source>
        <dbReference type="EMBL" id="KAF8674587.1"/>
    </source>
</evidence>
<proteinExistence type="predicted"/>
<dbReference type="EMBL" id="JACYCC010000130">
    <property type="protein sequence ID" value="KAF8674587.1"/>
    <property type="molecule type" value="Genomic_DNA"/>
</dbReference>
<protein>
    <submittedName>
        <fullName evidence="2">Uncharacterized protein</fullName>
    </submittedName>
</protein>
<organism evidence="2 3">
    <name type="scientific">Rhizoctonia solani</name>
    <dbReference type="NCBI Taxonomy" id="456999"/>
    <lineage>
        <taxon>Eukaryota</taxon>
        <taxon>Fungi</taxon>
        <taxon>Dikarya</taxon>
        <taxon>Basidiomycota</taxon>
        <taxon>Agaricomycotina</taxon>
        <taxon>Agaricomycetes</taxon>
        <taxon>Cantharellales</taxon>
        <taxon>Ceratobasidiaceae</taxon>
        <taxon>Rhizoctonia</taxon>
    </lineage>
</organism>
<evidence type="ECO:0000256" key="1">
    <source>
        <dbReference type="SAM" id="MobiDB-lite"/>
    </source>
</evidence>
<reference evidence="2" key="1">
    <citation type="submission" date="2020-09" db="EMBL/GenBank/DDBJ databases">
        <title>Comparative genome analyses of four rice-infecting Rhizoctonia solani isolates reveal extensive enrichment of homogalacturonan modification genes.</title>
        <authorList>
            <person name="Lee D.-Y."/>
            <person name="Jeon J."/>
            <person name="Kim K.-T."/>
            <person name="Cheong K."/>
            <person name="Song H."/>
            <person name="Choi G."/>
            <person name="Ko J."/>
            <person name="Opiyo S.O."/>
            <person name="Zuo S."/>
            <person name="Madhav S."/>
            <person name="Lee Y.-H."/>
            <person name="Wang G.-L."/>
        </authorList>
    </citation>
    <scope>NUCLEOTIDE SEQUENCE</scope>
    <source>
        <strain evidence="2">AG1-IA YN-7</strain>
    </source>
</reference>
<dbReference type="AlphaFoldDB" id="A0A8H7H5G8"/>
<dbReference type="Proteomes" id="UP000650582">
    <property type="component" value="Unassembled WGS sequence"/>
</dbReference>
<evidence type="ECO:0000313" key="3">
    <source>
        <dbReference type="Proteomes" id="UP000650582"/>
    </source>
</evidence>
<comment type="caution">
    <text evidence="2">The sequence shown here is derived from an EMBL/GenBank/DDBJ whole genome shotgun (WGS) entry which is preliminary data.</text>
</comment>
<accession>A0A8H7H5G8</accession>
<name>A0A8H7H5G8_9AGAM</name>
<feature type="compositionally biased region" description="Polar residues" evidence="1">
    <location>
        <begin position="8"/>
        <end position="51"/>
    </location>
</feature>